<evidence type="ECO:0000313" key="2">
    <source>
        <dbReference type="Proteomes" id="UP001234989"/>
    </source>
</evidence>
<name>A0AAF0U1L9_SOLVR</name>
<sequence>MERNVIYSLITRA</sequence>
<evidence type="ECO:0000313" key="1">
    <source>
        <dbReference type="EMBL" id="WMV37589.1"/>
    </source>
</evidence>
<proteinExistence type="predicted"/>
<dbReference type="Proteomes" id="UP001234989">
    <property type="component" value="Chromosome 7"/>
</dbReference>
<reference evidence="1" key="1">
    <citation type="submission" date="2023-08" db="EMBL/GenBank/DDBJ databases">
        <title>A de novo genome assembly of Solanum verrucosum Schlechtendal, a Mexican diploid species geographically isolated from the other diploid A-genome species in potato relatives.</title>
        <authorList>
            <person name="Hosaka K."/>
        </authorList>
    </citation>
    <scope>NUCLEOTIDE SEQUENCE</scope>
    <source>
        <tissue evidence="1">Young leaves</tissue>
    </source>
</reference>
<gene>
    <name evidence="1" type="ORF">MTR67_030974</name>
</gene>
<accession>A0AAF0U1L9</accession>
<organism evidence="1 2">
    <name type="scientific">Solanum verrucosum</name>
    <dbReference type="NCBI Taxonomy" id="315347"/>
    <lineage>
        <taxon>Eukaryota</taxon>
        <taxon>Viridiplantae</taxon>
        <taxon>Streptophyta</taxon>
        <taxon>Embryophyta</taxon>
        <taxon>Tracheophyta</taxon>
        <taxon>Spermatophyta</taxon>
        <taxon>Magnoliopsida</taxon>
        <taxon>eudicotyledons</taxon>
        <taxon>Gunneridae</taxon>
        <taxon>Pentapetalae</taxon>
        <taxon>asterids</taxon>
        <taxon>lamiids</taxon>
        <taxon>Solanales</taxon>
        <taxon>Solanaceae</taxon>
        <taxon>Solanoideae</taxon>
        <taxon>Solaneae</taxon>
        <taxon>Solanum</taxon>
    </lineage>
</organism>
<dbReference type="EMBL" id="CP133618">
    <property type="protein sequence ID" value="WMV37589.1"/>
    <property type="molecule type" value="Genomic_DNA"/>
</dbReference>
<protein>
    <submittedName>
        <fullName evidence="1">Uncharacterized protein</fullName>
    </submittedName>
</protein>
<keyword evidence="2" id="KW-1185">Reference proteome</keyword>